<keyword evidence="5" id="KW-0460">Magnesium</keyword>
<dbReference type="Pfam" id="PF03737">
    <property type="entry name" value="RraA-like"/>
    <property type="match status" value="1"/>
</dbReference>
<evidence type="ECO:0000256" key="3">
    <source>
        <dbReference type="ARBA" id="ARBA00029596"/>
    </source>
</evidence>
<feature type="binding site" evidence="5">
    <location>
        <begin position="129"/>
        <end position="132"/>
    </location>
    <ligand>
        <name>substrate</name>
    </ligand>
</feature>
<dbReference type="EMBL" id="AP018694">
    <property type="protein sequence ID" value="BBE16085.1"/>
    <property type="molecule type" value="Genomic_DNA"/>
</dbReference>
<comment type="cofactor">
    <cofactor evidence="5">
        <name>Mg(2+)</name>
        <dbReference type="ChEBI" id="CHEBI:18420"/>
    </cofactor>
</comment>
<feature type="binding site" evidence="5">
    <location>
        <position position="151"/>
    </location>
    <ligand>
        <name>substrate</name>
    </ligand>
</feature>
<dbReference type="AlphaFoldDB" id="A0A5K7S3N7"/>
<reference evidence="6" key="1">
    <citation type="journal article" date="2020" name="Int. J. Syst. Evol. Microbiol.">
        <title>Aquipluma nitroreducens gen. nov. sp. nov., a novel facultatively anaerobic bacterium isolated from a freshwater lake.</title>
        <authorList>
            <person name="Watanabe M."/>
            <person name="Kojima H."/>
            <person name="Fukui M."/>
        </authorList>
    </citation>
    <scope>NUCLEOTIDE SEQUENCE</scope>
    <source>
        <strain evidence="6">MeG22</strain>
    </source>
</reference>
<comment type="cofactor">
    <cofactor evidence="1">
        <name>a divalent metal cation</name>
        <dbReference type="ChEBI" id="CHEBI:60240"/>
    </cofactor>
</comment>
<proteinExistence type="predicted"/>
<gene>
    <name evidence="6" type="ORF">AQPE_0222</name>
</gene>
<protein>
    <recommendedName>
        <fullName evidence="2">Putative 4-hydroxy-4-methyl-2-oxoglutarate aldolase</fullName>
    </recommendedName>
    <alternativeName>
        <fullName evidence="3">Regulator of ribonuclease activity homolog</fullName>
    </alternativeName>
    <alternativeName>
        <fullName evidence="4">RraA-like protein</fullName>
    </alternativeName>
</protein>
<dbReference type="RefSeq" id="WP_318349191.1">
    <property type="nucleotide sequence ID" value="NZ_AP018694.1"/>
</dbReference>
<feature type="binding site" evidence="5">
    <location>
        <position position="152"/>
    </location>
    <ligand>
        <name>Mg(2+)</name>
        <dbReference type="ChEBI" id="CHEBI:18420"/>
    </ligand>
</feature>
<dbReference type="SUPFAM" id="SSF89562">
    <property type="entry name" value="RraA-like"/>
    <property type="match status" value="1"/>
</dbReference>
<dbReference type="Gene3D" id="3.50.30.40">
    <property type="entry name" value="Ribonuclease E inhibitor RraA/RraA-like"/>
    <property type="match status" value="1"/>
</dbReference>
<keyword evidence="5" id="KW-0479">Metal-binding</keyword>
<dbReference type="Proteomes" id="UP001193389">
    <property type="component" value="Chromosome"/>
</dbReference>
<evidence type="ECO:0000256" key="5">
    <source>
        <dbReference type="PIRSR" id="PIRSR605493-1"/>
    </source>
</evidence>
<sequence>MRTNNHEKNIPENIKYKMTEKQKFWKNDKELFQLIKEELFTGVIGDIMDKMGLQKQFLPAQIRPLRENMFIVGRAMTVLEADCFEELSPDSQNPLMNKPFGLMLEALDDIKPDEVYICSGSSPNYALVGELMMTRVKICGGAGAVVNGYTRDTNGIYEVGLPVFGYGPYAQDQAPRGKVIDFRVPIEMNGVRINSGDLIIGDIDGVCVVPQLVEQEVFVLAIEKARGERMVLKAIQEGMSAVDAWNKYGIM</sequence>
<keyword evidence="7" id="KW-1185">Reference proteome</keyword>
<evidence type="ECO:0000256" key="2">
    <source>
        <dbReference type="ARBA" id="ARBA00016549"/>
    </source>
</evidence>
<evidence type="ECO:0000256" key="4">
    <source>
        <dbReference type="ARBA" id="ARBA00030169"/>
    </source>
</evidence>
<keyword evidence="6" id="KW-0489">Methyltransferase</keyword>
<organism evidence="6 7">
    <name type="scientific">Aquipluma nitroreducens</name>
    <dbReference type="NCBI Taxonomy" id="2010828"/>
    <lineage>
        <taxon>Bacteria</taxon>
        <taxon>Pseudomonadati</taxon>
        <taxon>Bacteroidota</taxon>
        <taxon>Bacteroidia</taxon>
        <taxon>Marinilabiliales</taxon>
        <taxon>Prolixibacteraceae</taxon>
        <taxon>Aquipluma</taxon>
    </lineage>
</organism>
<dbReference type="InterPro" id="IPR005493">
    <property type="entry name" value="RraA/RraA-like"/>
</dbReference>
<dbReference type="InterPro" id="IPR036704">
    <property type="entry name" value="RraA/RraA-like_sf"/>
</dbReference>
<evidence type="ECO:0000256" key="1">
    <source>
        <dbReference type="ARBA" id="ARBA00001968"/>
    </source>
</evidence>
<dbReference type="PANTHER" id="PTHR33254">
    <property type="entry name" value="4-HYDROXY-4-METHYL-2-OXOGLUTARATE ALDOLASE 3-RELATED"/>
    <property type="match status" value="1"/>
</dbReference>
<dbReference type="GO" id="GO:0032259">
    <property type="term" value="P:methylation"/>
    <property type="evidence" value="ECO:0007669"/>
    <property type="project" value="UniProtKB-KW"/>
</dbReference>
<dbReference type="GO" id="GO:0008168">
    <property type="term" value="F:methyltransferase activity"/>
    <property type="evidence" value="ECO:0007669"/>
    <property type="project" value="UniProtKB-KW"/>
</dbReference>
<accession>A0A5K7S3N7</accession>
<dbReference type="GO" id="GO:0046872">
    <property type="term" value="F:metal ion binding"/>
    <property type="evidence" value="ECO:0007669"/>
    <property type="project" value="UniProtKB-KW"/>
</dbReference>
<keyword evidence="6" id="KW-0808">Transferase</keyword>
<evidence type="ECO:0000313" key="7">
    <source>
        <dbReference type="Proteomes" id="UP001193389"/>
    </source>
</evidence>
<dbReference type="CDD" id="cd16841">
    <property type="entry name" value="RraA_family"/>
    <property type="match status" value="1"/>
</dbReference>
<evidence type="ECO:0000313" key="6">
    <source>
        <dbReference type="EMBL" id="BBE16085.1"/>
    </source>
</evidence>
<dbReference type="KEGG" id="anf:AQPE_0222"/>
<name>A0A5K7S3N7_9BACT</name>
<dbReference type="PANTHER" id="PTHR33254:SF4">
    <property type="entry name" value="4-HYDROXY-4-METHYL-2-OXOGLUTARATE ALDOLASE 3-RELATED"/>
    <property type="match status" value="1"/>
</dbReference>